<feature type="domain" description="YHYH" evidence="3">
    <location>
        <begin position="125"/>
        <end position="329"/>
    </location>
</feature>
<evidence type="ECO:0000259" key="3">
    <source>
        <dbReference type="Pfam" id="PF14240"/>
    </source>
</evidence>
<gene>
    <name evidence="4" type="ORF">PAT01_02460</name>
</gene>
<evidence type="ECO:0000313" key="5">
    <source>
        <dbReference type="Proteomes" id="UP000321189"/>
    </source>
</evidence>
<keyword evidence="2" id="KW-0732">Signal</keyword>
<dbReference type="Pfam" id="PF14240">
    <property type="entry name" value="YHYH"/>
    <property type="match status" value="1"/>
</dbReference>
<protein>
    <recommendedName>
        <fullName evidence="3">YHYH domain-containing protein</fullName>
    </recommendedName>
</protein>
<comment type="caution">
    <text evidence="4">The sequence shown here is derived from an EMBL/GenBank/DDBJ whole genome shotgun (WGS) entry which is preliminary data.</text>
</comment>
<dbReference type="InterPro" id="IPR025924">
    <property type="entry name" value="YHYH_dom"/>
</dbReference>
<evidence type="ECO:0000256" key="1">
    <source>
        <dbReference type="SAM" id="MobiDB-lite"/>
    </source>
</evidence>
<evidence type="ECO:0000256" key="2">
    <source>
        <dbReference type="SAM" id="SignalP"/>
    </source>
</evidence>
<dbReference type="RefSeq" id="WP_154944430.1">
    <property type="nucleotide sequence ID" value="NZ_BJUT01000001.1"/>
</dbReference>
<feature type="compositionally biased region" description="Low complexity" evidence="1">
    <location>
        <begin position="36"/>
        <end position="56"/>
    </location>
</feature>
<name>A0ABQ0U947_PSEAF</name>
<feature type="signal peptide" evidence="2">
    <location>
        <begin position="1"/>
        <end position="27"/>
    </location>
</feature>
<reference evidence="4 5" key="1">
    <citation type="submission" date="2019-07" db="EMBL/GenBank/DDBJ databases">
        <title>Whole genome shotgun sequence of Pseudoalteromonas atlantica NBRC 103033.</title>
        <authorList>
            <person name="Hosoyama A."/>
            <person name="Uohara A."/>
            <person name="Ohji S."/>
            <person name="Ichikawa N."/>
        </authorList>
    </citation>
    <scope>NUCLEOTIDE SEQUENCE [LARGE SCALE GENOMIC DNA]</scope>
    <source>
        <strain evidence="4 5">NBRC 103033</strain>
    </source>
</reference>
<dbReference type="Proteomes" id="UP000321189">
    <property type="component" value="Unassembled WGS sequence"/>
</dbReference>
<evidence type="ECO:0000313" key="4">
    <source>
        <dbReference type="EMBL" id="GEK74942.1"/>
    </source>
</evidence>
<keyword evidence="5" id="KW-1185">Reference proteome</keyword>
<sequence>MMNHSLCNKVKLLKISLLSAAISSLVACGSDEQNLTTATDESTSSSSDSTTATSGTSSTEQVLCEYSYNEYNDSTSVQTTSSADWACTGTTRDVVANGIPDHDVGTFPNPDNPNTISEQTVSESFTLTPEQSDTATLMGGPRGVLGIVLNGVKIDAGTGGSCDDSGDNCSLGDNSGNWSIEALSQDTFSFGTDDNNAHVQPDGTYHYHGMPEGFISLRGGNSSTMTLIAWAADGFPIYARYGYSTADDASSSLKVMAGSYQHISTVSDNRPSTDIYPLGTFAQDWEYVAGSGDLDECNGRFGVTPEFPQGIYHYYATDTYPFFQRCVKGEL</sequence>
<proteinExistence type="predicted"/>
<organism evidence="4 5">
    <name type="scientific">Pseudoalteromonas atlantica</name>
    <name type="common">Alteromonas atlantica</name>
    <dbReference type="NCBI Taxonomy" id="288"/>
    <lineage>
        <taxon>Bacteria</taxon>
        <taxon>Pseudomonadati</taxon>
        <taxon>Pseudomonadota</taxon>
        <taxon>Gammaproteobacteria</taxon>
        <taxon>Alteromonadales</taxon>
        <taxon>Pseudoalteromonadaceae</taxon>
        <taxon>Pseudoalteromonas</taxon>
    </lineage>
</organism>
<feature type="chain" id="PRO_5045943858" description="YHYH domain-containing protein" evidence="2">
    <location>
        <begin position="28"/>
        <end position="331"/>
    </location>
</feature>
<feature type="region of interest" description="Disordered" evidence="1">
    <location>
        <begin position="35"/>
        <end position="56"/>
    </location>
</feature>
<accession>A0ABQ0U947</accession>
<dbReference type="EMBL" id="BJUT01000001">
    <property type="protein sequence ID" value="GEK74942.1"/>
    <property type="molecule type" value="Genomic_DNA"/>
</dbReference>